<evidence type="ECO:0000313" key="3">
    <source>
        <dbReference type="EMBL" id="TPX47481.1"/>
    </source>
</evidence>
<organism evidence="3 5">
    <name type="scientific">Synchytrium endobioticum</name>
    <dbReference type="NCBI Taxonomy" id="286115"/>
    <lineage>
        <taxon>Eukaryota</taxon>
        <taxon>Fungi</taxon>
        <taxon>Fungi incertae sedis</taxon>
        <taxon>Chytridiomycota</taxon>
        <taxon>Chytridiomycota incertae sedis</taxon>
        <taxon>Chytridiomycetes</taxon>
        <taxon>Synchytriales</taxon>
        <taxon>Synchytriaceae</taxon>
        <taxon>Synchytrium</taxon>
    </lineage>
</organism>
<accession>A0A507D7U4</accession>
<dbReference type="Proteomes" id="UP000317494">
    <property type="component" value="Unassembled WGS sequence"/>
</dbReference>
<dbReference type="AlphaFoldDB" id="A0A507D7U4"/>
<sequence>MSPVSMSVVLLSTVPSVDVGRNIGRKLLESKLIACVNIVPAVTSLYWWDGKINEDNESLLILKTSKALVEQVTSQIKSHHPYEVPEVISLPVEDGNDAYLKWISDSVKKSKDGRKADLTYPATFKPRDEEMASSDYTRTIDLDAAEYEDILPVSGLAARTIRKDLQSEVVRVEAIEGSEEGSAITINAKEVMATIANLEHIASKDVSSPPRGAYPAQVANEFEKWHSSSGPAAATRQTNTDTAAWQPSKVPNPPTTRPQSAGPAPQTTDVQHARPKTIGATPPPSFVNKATNPMGRPKSEAIPDDKGVIPPMTRQREPSFGVVGEKEEAPKESLLDSVLGHVLGMVSGDTSAAEKVSAAETSTYVTLPELESSAAESEKTSVAPVDEKKKELPTEDTSSSAIVGAGIIGKATEFMKHPISVMLGGSSESTAADTTTDDATAIAPAKGVEGRMATITTGGMAHAECTGISPAPTASSTASGITLQGADVSEVAPAQQAPSEPTEQGQPLPATPSILDAEKRVSMKIPRDTPLIEIARALLMKLLDSRTTPPSFAAVAENIPANLITIADEEIDITVPAFASIEETTGIVVSQLMNPRHARKVGGAGVGKKQGPELFGQREE</sequence>
<evidence type="ECO:0000256" key="1">
    <source>
        <dbReference type="ARBA" id="ARBA00010169"/>
    </source>
</evidence>
<comment type="similarity">
    <text evidence="1">Belongs to the CutA family.</text>
</comment>
<dbReference type="PANTHER" id="PTHR23419:SF8">
    <property type="entry name" value="FI09726P"/>
    <property type="match status" value="1"/>
</dbReference>
<protein>
    <recommendedName>
        <fullName evidence="7">Divalent cation tolerance protein CutA</fullName>
    </recommendedName>
</protein>
<dbReference type="SUPFAM" id="SSF54913">
    <property type="entry name" value="GlnB-like"/>
    <property type="match status" value="1"/>
</dbReference>
<dbReference type="InterPro" id="IPR015867">
    <property type="entry name" value="N-reg_PII/ATP_PRibTrfase_C"/>
</dbReference>
<proteinExistence type="inferred from homology"/>
<dbReference type="PANTHER" id="PTHR23419">
    <property type="entry name" value="DIVALENT CATION TOLERANCE CUTA-RELATED"/>
    <property type="match status" value="1"/>
</dbReference>
<reference evidence="5 6" key="1">
    <citation type="journal article" date="2019" name="Sci. Rep.">
        <title>Comparative genomics of chytrid fungi reveal insights into the obligate biotrophic and pathogenic lifestyle of Synchytrium endobioticum.</title>
        <authorList>
            <person name="van de Vossenberg B.T.L.H."/>
            <person name="Warris S."/>
            <person name="Nguyen H.D.T."/>
            <person name="van Gent-Pelzer M.P.E."/>
            <person name="Joly D.L."/>
            <person name="van de Geest H.C."/>
            <person name="Bonants P.J.M."/>
            <person name="Smith D.S."/>
            <person name="Levesque C.A."/>
            <person name="van der Lee T.A.J."/>
        </authorList>
    </citation>
    <scope>NUCLEOTIDE SEQUENCE [LARGE SCALE GENOMIC DNA]</scope>
    <source>
        <strain evidence="4 6">LEV6574</strain>
        <strain evidence="3 5">MB42</strain>
    </source>
</reference>
<keyword evidence="5" id="KW-1185">Reference proteome</keyword>
<dbReference type="GO" id="GO:0005507">
    <property type="term" value="F:copper ion binding"/>
    <property type="evidence" value="ECO:0007669"/>
    <property type="project" value="TreeGrafter"/>
</dbReference>
<dbReference type="InterPro" id="IPR004323">
    <property type="entry name" value="Ion_tolerance_CutA"/>
</dbReference>
<dbReference type="EMBL" id="QEAN01000115">
    <property type="protein sequence ID" value="TPX47481.1"/>
    <property type="molecule type" value="Genomic_DNA"/>
</dbReference>
<dbReference type="EMBL" id="QEAM01000036">
    <property type="protein sequence ID" value="TPX49307.1"/>
    <property type="molecule type" value="Genomic_DNA"/>
</dbReference>
<dbReference type="STRING" id="286115.A0A507D7U4"/>
<dbReference type="Proteomes" id="UP000320475">
    <property type="component" value="Unassembled WGS sequence"/>
</dbReference>
<evidence type="ECO:0000313" key="5">
    <source>
        <dbReference type="Proteomes" id="UP000317494"/>
    </source>
</evidence>
<feature type="compositionally biased region" description="Polar residues" evidence="2">
    <location>
        <begin position="227"/>
        <end position="245"/>
    </location>
</feature>
<dbReference type="InterPro" id="IPR011322">
    <property type="entry name" value="N-reg_PII-like_a/b"/>
</dbReference>
<comment type="caution">
    <text evidence="3">The sequence shown here is derived from an EMBL/GenBank/DDBJ whole genome shotgun (WGS) entry which is preliminary data.</text>
</comment>
<feature type="region of interest" description="Disordered" evidence="2">
    <location>
        <begin position="490"/>
        <end position="511"/>
    </location>
</feature>
<name>A0A507D7U4_9FUNG</name>
<evidence type="ECO:0000313" key="6">
    <source>
        <dbReference type="Proteomes" id="UP000320475"/>
    </source>
</evidence>
<dbReference type="OrthoDB" id="2017693at2759"/>
<feature type="region of interest" description="Disordered" evidence="2">
    <location>
        <begin position="599"/>
        <end position="620"/>
    </location>
</feature>
<dbReference type="VEuPathDB" id="FungiDB:SeMB42_g03305"/>
<feature type="region of interest" description="Disordered" evidence="2">
    <location>
        <begin position="223"/>
        <end position="328"/>
    </location>
</feature>
<evidence type="ECO:0000313" key="4">
    <source>
        <dbReference type="EMBL" id="TPX49307.1"/>
    </source>
</evidence>
<dbReference type="GO" id="GO:0010038">
    <property type="term" value="P:response to metal ion"/>
    <property type="evidence" value="ECO:0007669"/>
    <property type="project" value="InterPro"/>
</dbReference>
<dbReference type="Gene3D" id="3.30.70.120">
    <property type="match status" value="1"/>
</dbReference>
<feature type="region of interest" description="Disordered" evidence="2">
    <location>
        <begin position="369"/>
        <end position="399"/>
    </location>
</feature>
<evidence type="ECO:0008006" key="7">
    <source>
        <dbReference type="Google" id="ProtNLM"/>
    </source>
</evidence>
<gene>
    <name evidence="4" type="ORF">SeLEV6574_g01567</name>
    <name evidence="3" type="ORF">SeMB42_g03305</name>
</gene>
<feature type="compositionally biased region" description="Basic and acidic residues" evidence="2">
    <location>
        <begin position="297"/>
        <end position="307"/>
    </location>
</feature>
<evidence type="ECO:0000256" key="2">
    <source>
        <dbReference type="SAM" id="MobiDB-lite"/>
    </source>
</evidence>
<feature type="compositionally biased region" description="Polar residues" evidence="2">
    <location>
        <begin position="496"/>
        <end position="505"/>
    </location>
</feature>
<dbReference type="Pfam" id="PF03091">
    <property type="entry name" value="CutA1"/>
    <property type="match status" value="1"/>
</dbReference>